<keyword evidence="2" id="KW-1185">Reference proteome</keyword>
<evidence type="ECO:0000313" key="2">
    <source>
        <dbReference type="Proteomes" id="UP000193925"/>
    </source>
</evidence>
<accession>A0ABY1MNK5</accession>
<reference evidence="1 2" key="1">
    <citation type="submission" date="2017-03" db="EMBL/GenBank/DDBJ databases">
        <authorList>
            <person name="Regsiter A."/>
            <person name="William W."/>
        </authorList>
    </citation>
    <scope>NUCLEOTIDE SEQUENCE [LARGE SCALE GENOMIC DNA]</scope>
    <source>
        <strain evidence="1">PRJEB5721</strain>
    </source>
</reference>
<dbReference type="RefSeq" id="WP_231551153.1">
    <property type="nucleotide sequence ID" value="NZ_CCCS020000035.1"/>
</dbReference>
<dbReference type="Proteomes" id="UP000193925">
    <property type="component" value="Chromosome AFERRI"/>
</dbReference>
<evidence type="ECO:0000313" key="1">
    <source>
        <dbReference type="EMBL" id="SMH64447.1"/>
    </source>
</evidence>
<dbReference type="EMBL" id="LT841305">
    <property type="protein sequence ID" value="SMH64447.1"/>
    <property type="molecule type" value="Genomic_DNA"/>
</dbReference>
<proteinExistence type="predicted"/>
<protein>
    <submittedName>
        <fullName evidence="1">Uncharacterized protein</fullName>
    </submittedName>
</protein>
<sequence length="52" mass="5643">MTALWKAEVACYLPPVNREDLPLSLLARFAGPPVAAVLDGLALLTPLTIRQR</sequence>
<organism evidence="1 2">
    <name type="scientific">Acidithiobacillus ferrivorans</name>
    <dbReference type="NCBI Taxonomy" id="160808"/>
    <lineage>
        <taxon>Bacteria</taxon>
        <taxon>Pseudomonadati</taxon>
        <taxon>Pseudomonadota</taxon>
        <taxon>Acidithiobacillia</taxon>
        <taxon>Acidithiobacillales</taxon>
        <taxon>Acidithiobacillaceae</taxon>
        <taxon>Acidithiobacillus</taxon>
    </lineage>
</organism>
<name>A0ABY1MNK5_9PROT</name>
<gene>
    <name evidence="1" type="ORF">AFERRI_10480</name>
</gene>